<dbReference type="PANTHER" id="PTHR43775:SF23">
    <property type="entry name" value="FATTY ACID SYNTHASE 3"/>
    <property type="match status" value="1"/>
</dbReference>
<dbReference type="SUPFAM" id="SSF51735">
    <property type="entry name" value="NAD(P)-binding Rossmann-fold domains"/>
    <property type="match status" value="1"/>
</dbReference>
<protein>
    <recommendedName>
        <fullName evidence="1">Enoyl reductase (ER) domain-containing protein</fullName>
    </recommendedName>
</protein>
<dbReference type="PANTHER" id="PTHR43775">
    <property type="entry name" value="FATTY ACID SYNTHASE"/>
    <property type="match status" value="1"/>
</dbReference>
<accession>A0A7R8ZDM6</accession>
<sequence length="327" mass="37298">MYFLKECSITSICLLSKDRYFEKSKTKQYIYFFTKKFNDIGNLDLSGTLEDGKRVMSIVQNPRNVSQNSLDPYLTWDIPESWSLEDAATVPWAYSTAYHSMIQAAVLSSQETVLIHAGHTPIGQAAIAFALHIGSIVFTTVTETVHKEFLMKRFPLLQEKNILRLASNIDITLMQETIGEGVNVLINCLRGSKLHSSLQCVSVCGRFVQIGMTDMEENTRLMHQLIVLDKKFSTSHDLLRKDLNSMREIQEAINSQVFNQIEVQPTKVRGDLRKDHPDQDVPKGHILAVDDCLHNQREVYRKESQSVMDQVSWDVTLNKLCLSQQLE</sequence>
<dbReference type="InterPro" id="IPR050091">
    <property type="entry name" value="PKS_NRPS_Biosynth_Enz"/>
</dbReference>
<evidence type="ECO:0000259" key="1">
    <source>
        <dbReference type="SMART" id="SM00829"/>
    </source>
</evidence>
<evidence type="ECO:0000313" key="2">
    <source>
        <dbReference type="EMBL" id="CAD7203852.1"/>
    </source>
</evidence>
<dbReference type="SUPFAM" id="SSF50129">
    <property type="entry name" value="GroES-like"/>
    <property type="match status" value="1"/>
</dbReference>
<dbReference type="EMBL" id="OA571244">
    <property type="protein sequence ID" value="CAD7203852.1"/>
    <property type="molecule type" value="Genomic_DNA"/>
</dbReference>
<organism evidence="2">
    <name type="scientific">Timema douglasi</name>
    <name type="common">Walking stick</name>
    <dbReference type="NCBI Taxonomy" id="61478"/>
    <lineage>
        <taxon>Eukaryota</taxon>
        <taxon>Metazoa</taxon>
        <taxon>Ecdysozoa</taxon>
        <taxon>Arthropoda</taxon>
        <taxon>Hexapoda</taxon>
        <taxon>Insecta</taxon>
        <taxon>Pterygota</taxon>
        <taxon>Neoptera</taxon>
        <taxon>Polyneoptera</taxon>
        <taxon>Phasmatodea</taxon>
        <taxon>Timematodea</taxon>
        <taxon>Timematoidea</taxon>
        <taxon>Timematidae</taxon>
        <taxon>Timema</taxon>
    </lineage>
</organism>
<dbReference type="InterPro" id="IPR020843">
    <property type="entry name" value="ER"/>
</dbReference>
<reference evidence="2" key="1">
    <citation type="submission" date="2020-11" db="EMBL/GenBank/DDBJ databases">
        <authorList>
            <person name="Tran Van P."/>
        </authorList>
    </citation>
    <scope>NUCLEOTIDE SEQUENCE</scope>
</reference>
<dbReference type="InterPro" id="IPR011032">
    <property type="entry name" value="GroES-like_sf"/>
</dbReference>
<dbReference type="GO" id="GO:0006633">
    <property type="term" value="P:fatty acid biosynthetic process"/>
    <property type="evidence" value="ECO:0007669"/>
    <property type="project" value="TreeGrafter"/>
</dbReference>
<dbReference type="GO" id="GO:0016491">
    <property type="term" value="F:oxidoreductase activity"/>
    <property type="evidence" value="ECO:0007669"/>
    <property type="project" value="InterPro"/>
</dbReference>
<dbReference type="Gene3D" id="3.90.180.10">
    <property type="entry name" value="Medium-chain alcohol dehydrogenases, catalytic domain"/>
    <property type="match status" value="1"/>
</dbReference>
<proteinExistence type="predicted"/>
<dbReference type="GO" id="GO:0004312">
    <property type="term" value="F:fatty acid synthase activity"/>
    <property type="evidence" value="ECO:0007669"/>
    <property type="project" value="TreeGrafter"/>
</dbReference>
<name>A0A7R8ZDM6_TIMDO</name>
<dbReference type="CDD" id="cd05195">
    <property type="entry name" value="enoyl_red"/>
    <property type="match status" value="1"/>
</dbReference>
<gene>
    <name evidence="2" type="ORF">TDIB3V08_LOCUS10017</name>
</gene>
<dbReference type="InterPro" id="IPR036291">
    <property type="entry name" value="NAD(P)-bd_dom_sf"/>
</dbReference>
<feature type="domain" description="Enoyl reductase (ER)" evidence="1">
    <location>
        <begin position="38"/>
        <end position="289"/>
    </location>
</feature>
<dbReference type="SMART" id="SM00829">
    <property type="entry name" value="PKS_ER"/>
    <property type="match status" value="1"/>
</dbReference>
<dbReference type="AlphaFoldDB" id="A0A7R8ZDM6"/>